<dbReference type="AlphaFoldDB" id="A0AAD3H0Z9"/>
<organism evidence="1 2">
    <name type="scientific">Chaetoceros tenuissimus</name>
    <dbReference type="NCBI Taxonomy" id="426638"/>
    <lineage>
        <taxon>Eukaryota</taxon>
        <taxon>Sar</taxon>
        <taxon>Stramenopiles</taxon>
        <taxon>Ochrophyta</taxon>
        <taxon>Bacillariophyta</taxon>
        <taxon>Coscinodiscophyceae</taxon>
        <taxon>Chaetocerotophycidae</taxon>
        <taxon>Chaetocerotales</taxon>
        <taxon>Chaetocerotaceae</taxon>
        <taxon>Chaetoceros</taxon>
    </lineage>
</organism>
<protein>
    <submittedName>
        <fullName evidence="1">Uncharacterized protein</fullName>
    </submittedName>
</protein>
<accession>A0AAD3H0Z9</accession>
<sequence length="289" mass="32971">MFLKFDLTAVAKKTGTKHEKILKNKASFSFKSCTPRFDDSLELLENKPSPQSYQTIDNLKFGKITKGPLFKIPSNKSRIETSTLNRVGPQSYYPIYNNTKSKNLGSVSFKFSSRDKAIGREERICSTVAVGRYDVEKAYSFLEKNGREVPSAIFLSKSNRFGTNNKNATNFLGPGSYNHESLKDKNEYELKRPSASFNTNLDRFGNSNTILIVKQENPSPTSYDPQYLSRNTNNLGCRASFVSKSDRFENQSSLARMRHEHSLGPQTYMIESNTMKRKSFLNNRKKLWV</sequence>
<comment type="caution">
    <text evidence="1">The sequence shown here is derived from an EMBL/GenBank/DDBJ whole genome shotgun (WGS) entry which is preliminary data.</text>
</comment>
<dbReference type="EMBL" id="BLLK01000022">
    <property type="protein sequence ID" value="GFH45874.1"/>
    <property type="molecule type" value="Genomic_DNA"/>
</dbReference>
<name>A0AAD3H0Z9_9STRA</name>
<dbReference type="Pfam" id="PF07004">
    <property type="entry name" value="SHIPPO-rpt"/>
    <property type="match status" value="1"/>
</dbReference>
<evidence type="ECO:0000313" key="2">
    <source>
        <dbReference type="Proteomes" id="UP001054902"/>
    </source>
</evidence>
<keyword evidence="2" id="KW-1185">Reference proteome</keyword>
<dbReference type="InterPro" id="IPR010736">
    <property type="entry name" value="SHIPPO-rpt"/>
</dbReference>
<evidence type="ECO:0000313" key="1">
    <source>
        <dbReference type="EMBL" id="GFH45874.1"/>
    </source>
</evidence>
<gene>
    <name evidence="1" type="ORF">CTEN210_02348</name>
</gene>
<reference evidence="1 2" key="1">
    <citation type="journal article" date="2021" name="Sci. Rep.">
        <title>The genome of the diatom Chaetoceros tenuissimus carries an ancient integrated fragment of an extant virus.</title>
        <authorList>
            <person name="Hongo Y."/>
            <person name="Kimura K."/>
            <person name="Takaki Y."/>
            <person name="Yoshida Y."/>
            <person name="Baba S."/>
            <person name="Kobayashi G."/>
            <person name="Nagasaki K."/>
            <person name="Hano T."/>
            <person name="Tomaru Y."/>
        </authorList>
    </citation>
    <scope>NUCLEOTIDE SEQUENCE [LARGE SCALE GENOMIC DNA]</scope>
    <source>
        <strain evidence="1 2">NIES-3715</strain>
    </source>
</reference>
<dbReference type="Proteomes" id="UP001054902">
    <property type="component" value="Unassembled WGS sequence"/>
</dbReference>
<proteinExistence type="predicted"/>